<feature type="domain" description="DOT1" evidence="1">
    <location>
        <begin position="85"/>
        <end position="133"/>
    </location>
</feature>
<dbReference type="EMBL" id="BSXT01001774">
    <property type="protein sequence ID" value="GMF45079.1"/>
    <property type="molecule type" value="Genomic_DNA"/>
</dbReference>
<protein>
    <submittedName>
        <fullName evidence="2">Unnamed protein product</fullName>
    </submittedName>
</protein>
<keyword evidence="3" id="KW-1185">Reference proteome</keyword>
<dbReference type="Proteomes" id="UP001165121">
    <property type="component" value="Unassembled WGS sequence"/>
</dbReference>
<dbReference type="Pfam" id="PF08123">
    <property type="entry name" value="DOT1"/>
    <property type="match status" value="1"/>
</dbReference>
<organism evidence="2 3">
    <name type="scientific">Phytophthora fragariaefolia</name>
    <dbReference type="NCBI Taxonomy" id="1490495"/>
    <lineage>
        <taxon>Eukaryota</taxon>
        <taxon>Sar</taxon>
        <taxon>Stramenopiles</taxon>
        <taxon>Oomycota</taxon>
        <taxon>Peronosporomycetes</taxon>
        <taxon>Peronosporales</taxon>
        <taxon>Peronosporaceae</taxon>
        <taxon>Phytophthora</taxon>
    </lineage>
</organism>
<evidence type="ECO:0000313" key="2">
    <source>
        <dbReference type="EMBL" id="GMF45079.1"/>
    </source>
</evidence>
<dbReference type="GO" id="GO:0031151">
    <property type="term" value="F:histone H3K79 methyltransferase activity"/>
    <property type="evidence" value="ECO:0007669"/>
    <property type="project" value="InterPro"/>
</dbReference>
<dbReference type="OrthoDB" id="6417231at2759"/>
<dbReference type="InterPro" id="IPR025789">
    <property type="entry name" value="DOT1_dom"/>
</dbReference>
<proteinExistence type="predicted"/>
<sequence>MWCMRCQFSAKDLESRLRALKPTYGRDLARFPPCFFSTSTVTSPKMATLRLLVPNQAHKTIADIFSGVSAADVRQRAGKCDGNAGEMLPTAISNVVQMIGNVVLDDIFLDIGAGLGNVAAQFAAQTNARQCFGY</sequence>
<evidence type="ECO:0000259" key="1">
    <source>
        <dbReference type="Pfam" id="PF08123"/>
    </source>
</evidence>
<dbReference type="InterPro" id="IPR029063">
    <property type="entry name" value="SAM-dependent_MTases_sf"/>
</dbReference>
<reference evidence="2" key="1">
    <citation type="submission" date="2023-04" db="EMBL/GenBank/DDBJ databases">
        <title>Phytophthora fragariaefolia NBRC 109709.</title>
        <authorList>
            <person name="Ichikawa N."/>
            <person name="Sato H."/>
            <person name="Tonouchi N."/>
        </authorList>
    </citation>
    <scope>NUCLEOTIDE SEQUENCE</scope>
    <source>
        <strain evidence="2">NBRC 109709</strain>
    </source>
</reference>
<dbReference type="Gene3D" id="3.40.50.150">
    <property type="entry name" value="Vaccinia Virus protein VP39"/>
    <property type="match status" value="1"/>
</dbReference>
<dbReference type="SUPFAM" id="SSF53335">
    <property type="entry name" value="S-adenosyl-L-methionine-dependent methyltransferases"/>
    <property type="match status" value="1"/>
</dbReference>
<comment type="caution">
    <text evidence="2">The sequence shown here is derived from an EMBL/GenBank/DDBJ whole genome shotgun (WGS) entry which is preliminary data.</text>
</comment>
<accession>A0A9W6XTD3</accession>
<name>A0A9W6XTD3_9STRA</name>
<evidence type="ECO:0000313" key="3">
    <source>
        <dbReference type="Proteomes" id="UP001165121"/>
    </source>
</evidence>
<dbReference type="AlphaFoldDB" id="A0A9W6XTD3"/>
<gene>
    <name evidence="2" type="ORF">Pfra01_001598500</name>
</gene>